<dbReference type="AlphaFoldDB" id="A0AA49IXW4"/>
<feature type="compositionally biased region" description="Low complexity" evidence="10">
    <location>
        <begin position="73"/>
        <end position="84"/>
    </location>
</feature>
<dbReference type="Proteomes" id="UP001234916">
    <property type="component" value="Chromosome"/>
</dbReference>
<dbReference type="PANTHER" id="PTHR33446:SF2">
    <property type="entry name" value="PROTEIN TONB"/>
    <property type="match status" value="1"/>
</dbReference>
<evidence type="ECO:0000256" key="11">
    <source>
        <dbReference type="SAM" id="Phobius"/>
    </source>
</evidence>
<dbReference type="GO" id="GO:0031992">
    <property type="term" value="F:energy transducer activity"/>
    <property type="evidence" value="ECO:0007669"/>
    <property type="project" value="TreeGrafter"/>
</dbReference>
<dbReference type="InterPro" id="IPR051045">
    <property type="entry name" value="TonB-dependent_transducer"/>
</dbReference>
<keyword evidence="4" id="KW-1003">Cell membrane</keyword>
<evidence type="ECO:0000256" key="3">
    <source>
        <dbReference type="ARBA" id="ARBA00022448"/>
    </source>
</evidence>
<dbReference type="SUPFAM" id="SSF74653">
    <property type="entry name" value="TolA/TonB C-terminal domain"/>
    <property type="match status" value="1"/>
</dbReference>
<evidence type="ECO:0000313" key="13">
    <source>
        <dbReference type="EMBL" id="WIM04846.1"/>
    </source>
</evidence>
<evidence type="ECO:0000256" key="4">
    <source>
        <dbReference type="ARBA" id="ARBA00022475"/>
    </source>
</evidence>
<feature type="domain" description="TonB C-terminal" evidence="12">
    <location>
        <begin position="115"/>
        <end position="205"/>
    </location>
</feature>
<keyword evidence="6 11" id="KW-0812">Transmembrane</keyword>
<dbReference type="EMBL" id="CP107246">
    <property type="protein sequence ID" value="WIM04846.1"/>
    <property type="molecule type" value="Genomic_DNA"/>
</dbReference>
<dbReference type="KEGG" id="npv:OHM77_09040"/>
<name>A0AA49IXW4_9PROT</name>
<evidence type="ECO:0000256" key="9">
    <source>
        <dbReference type="ARBA" id="ARBA00023136"/>
    </source>
</evidence>
<feature type="transmembrane region" description="Helical" evidence="11">
    <location>
        <begin position="6"/>
        <end position="25"/>
    </location>
</feature>
<reference evidence="13" key="1">
    <citation type="journal article" date="2023" name="Nat. Microbiol.">
        <title>Enrichment and characterization of a nitric oxide-reducing microbial community in a continuous bioreactor.</title>
        <authorList>
            <person name="Garrido-Amador P."/>
            <person name="Stortenbeker N."/>
            <person name="Wessels H.J.C.T."/>
            <person name="Speth D.R."/>
            <person name="Garcia-Heredia I."/>
            <person name="Kartal B."/>
        </authorList>
    </citation>
    <scope>NUCLEOTIDE SEQUENCE</scope>
    <source>
        <strain evidence="13">MAG1</strain>
    </source>
</reference>
<comment type="subcellular location">
    <subcellularLocation>
        <location evidence="1">Cell inner membrane</location>
        <topology evidence="1">Single-pass membrane protein</topology>
        <orientation evidence="1">Periplasmic side</orientation>
    </subcellularLocation>
</comment>
<evidence type="ECO:0000256" key="6">
    <source>
        <dbReference type="ARBA" id="ARBA00022692"/>
    </source>
</evidence>
<sequence length="205" mass="21898">MVRPERAAGLVLVIALHGAALWGLWRHRLIPMQDKMSTLFVNIIEPERPPPKPPEPPKPKPPEPKPVEPPPQLVAQAPVVSPTEPVVPPPPPAPVIAAPPAPPAPPRPAGPVTLGGELSVSCPERTPPRYPPVSRRLGETGTVVLKVELDEQGQVARSTVATGSGFPRLDEAAQAAVQGWRCTPAHRDGRPVRAVALQPFKFVLE</sequence>
<proteinExistence type="inferred from homology"/>
<keyword evidence="3" id="KW-0813">Transport</keyword>
<evidence type="ECO:0000256" key="2">
    <source>
        <dbReference type="ARBA" id="ARBA00006555"/>
    </source>
</evidence>
<gene>
    <name evidence="13" type="ORF">OHM77_09040</name>
</gene>
<protein>
    <submittedName>
        <fullName evidence="13">Energy transducer TonB</fullName>
    </submittedName>
</protein>
<keyword evidence="7" id="KW-0653">Protein transport</keyword>
<feature type="region of interest" description="Disordered" evidence="10">
    <location>
        <begin position="44"/>
        <end position="88"/>
    </location>
</feature>
<feature type="compositionally biased region" description="Basic and acidic residues" evidence="10">
    <location>
        <begin position="45"/>
        <end position="66"/>
    </location>
</feature>
<dbReference type="NCBIfam" id="TIGR01352">
    <property type="entry name" value="tonB_Cterm"/>
    <property type="match status" value="1"/>
</dbReference>
<dbReference type="InterPro" id="IPR006260">
    <property type="entry name" value="TonB/TolA_C"/>
</dbReference>
<dbReference type="InterPro" id="IPR037682">
    <property type="entry name" value="TonB_C"/>
</dbReference>
<comment type="similarity">
    <text evidence="2">Belongs to the TonB family.</text>
</comment>
<dbReference type="PANTHER" id="PTHR33446">
    <property type="entry name" value="PROTEIN TONB-RELATED"/>
    <property type="match status" value="1"/>
</dbReference>
<keyword evidence="8 11" id="KW-1133">Transmembrane helix</keyword>
<dbReference type="GO" id="GO:0055085">
    <property type="term" value="P:transmembrane transport"/>
    <property type="evidence" value="ECO:0007669"/>
    <property type="project" value="InterPro"/>
</dbReference>
<evidence type="ECO:0000256" key="5">
    <source>
        <dbReference type="ARBA" id="ARBA00022519"/>
    </source>
</evidence>
<evidence type="ECO:0000256" key="10">
    <source>
        <dbReference type="SAM" id="MobiDB-lite"/>
    </source>
</evidence>
<evidence type="ECO:0000256" key="8">
    <source>
        <dbReference type="ARBA" id="ARBA00022989"/>
    </source>
</evidence>
<accession>A0AA49IXW4</accession>
<dbReference type="PROSITE" id="PS52015">
    <property type="entry name" value="TONB_CTD"/>
    <property type="match status" value="1"/>
</dbReference>
<dbReference type="GO" id="GO:0098797">
    <property type="term" value="C:plasma membrane protein complex"/>
    <property type="evidence" value="ECO:0007669"/>
    <property type="project" value="TreeGrafter"/>
</dbReference>
<keyword evidence="9 11" id="KW-0472">Membrane</keyword>
<evidence type="ECO:0000256" key="1">
    <source>
        <dbReference type="ARBA" id="ARBA00004383"/>
    </source>
</evidence>
<keyword evidence="5" id="KW-0997">Cell inner membrane</keyword>
<organism evidence="13">
    <name type="scientific">Candidatus Nitricoxidivorans perseverans</name>
    <dbReference type="NCBI Taxonomy" id="2975601"/>
    <lineage>
        <taxon>Bacteria</taxon>
        <taxon>Pseudomonadati</taxon>
        <taxon>Pseudomonadota</taxon>
        <taxon>Betaproteobacteria</taxon>
        <taxon>Nitrosomonadales</taxon>
        <taxon>Sterolibacteriaceae</taxon>
        <taxon>Candidatus Nitricoxidivorans</taxon>
    </lineage>
</organism>
<evidence type="ECO:0000259" key="12">
    <source>
        <dbReference type="PROSITE" id="PS52015"/>
    </source>
</evidence>
<dbReference type="GO" id="GO:0015031">
    <property type="term" value="P:protein transport"/>
    <property type="evidence" value="ECO:0007669"/>
    <property type="project" value="UniProtKB-KW"/>
</dbReference>
<dbReference type="Pfam" id="PF03544">
    <property type="entry name" value="TonB_C"/>
    <property type="match status" value="1"/>
</dbReference>
<dbReference type="Gene3D" id="3.30.1150.10">
    <property type="match status" value="1"/>
</dbReference>
<evidence type="ECO:0000256" key="7">
    <source>
        <dbReference type="ARBA" id="ARBA00022927"/>
    </source>
</evidence>